<evidence type="ECO:0000313" key="1">
    <source>
        <dbReference type="EMBL" id="SIO49633.1"/>
    </source>
</evidence>
<sequence length="80" mass="9571">MKERLTETEAYLLGNMPEPERLLFEAKMLADPALQEAVQHQRRAFQMIRWYGRDLQRERLSAIYDALDEEFHLTITSIFK</sequence>
<organism evidence="1 2">
    <name type="scientific">Chitinophaga niabensis</name>
    <dbReference type="NCBI Taxonomy" id="536979"/>
    <lineage>
        <taxon>Bacteria</taxon>
        <taxon>Pseudomonadati</taxon>
        <taxon>Bacteroidota</taxon>
        <taxon>Chitinophagia</taxon>
        <taxon>Chitinophagales</taxon>
        <taxon>Chitinophagaceae</taxon>
        <taxon>Chitinophaga</taxon>
    </lineage>
</organism>
<keyword evidence="2" id="KW-1185">Reference proteome</keyword>
<proteinExistence type="predicted"/>
<dbReference type="OrthoDB" id="676109at2"/>
<evidence type="ECO:0000313" key="2">
    <source>
        <dbReference type="Proteomes" id="UP000185003"/>
    </source>
</evidence>
<dbReference type="AlphaFoldDB" id="A0A1N6JZG3"/>
<dbReference type="RefSeq" id="WP_074242052.1">
    <property type="nucleotide sequence ID" value="NZ_FSRA01000002.1"/>
</dbReference>
<dbReference type="STRING" id="536979.SAMN04488055_4751"/>
<dbReference type="Proteomes" id="UP000185003">
    <property type="component" value="Unassembled WGS sequence"/>
</dbReference>
<accession>A0A1N6JZG3</accession>
<reference evidence="1 2" key="1">
    <citation type="submission" date="2016-11" db="EMBL/GenBank/DDBJ databases">
        <authorList>
            <person name="Jaros S."/>
            <person name="Januszkiewicz K."/>
            <person name="Wedrychowicz H."/>
        </authorList>
    </citation>
    <scope>NUCLEOTIDE SEQUENCE [LARGE SCALE GENOMIC DNA]</scope>
    <source>
        <strain evidence="1 2">DSM 24787</strain>
    </source>
</reference>
<dbReference type="EMBL" id="FSRA01000002">
    <property type="protein sequence ID" value="SIO49633.1"/>
    <property type="molecule type" value="Genomic_DNA"/>
</dbReference>
<name>A0A1N6JZG3_9BACT</name>
<protein>
    <submittedName>
        <fullName evidence="1">Uncharacterized protein</fullName>
    </submittedName>
</protein>
<gene>
    <name evidence="1" type="ORF">SAMN04488055_4751</name>
</gene>